<accession>A0A8J6UI76</accession>
<comment type="caution">
    <text evidence="1">The sequence shown here is derived from an EMBL/GenBank/DDBJ whole genome shotgun (WGS) entry which is preliminary data.</text>
</comment>
<dbReference type="InterPro" id="IPR006975">
    <property type="entry name" value="NifQ"/>
</dbReference>
<name>A0A8J6UI76_9GAMM</name>
<organism evidence="1 2">
    <name type="scientific">Neiella litorisoli</name>
    <dbReference type="NCBI Taxonomy" id="2771431"/>
    <lineage>
        <taxon>Bacteria</taxon>
        <taxon>Pseudomonadati</taxon>
        <taxon>Pseudomonadota</taxon>
        <taxon>Gammaproteobacteria</taxon>
        <taxon>Alteromonadales</taxon>
        <taxon>Echinimonadaceae</taxon>
        <taxon>Neiella</taxon>
    </lineage>
</organism>
<proteinExistence type="predicted"/>
<reference evidence="1" key="1">
    <citation type="submission" date="2020-09" db="EMBL/GenBank/DDBJ databases">
        <title>A novel bacterium of genus Neiella, isolated from South China Sea.</title>
        <authorList>
            <person name="Huang H."/>
            <person name="Mo K."/>
            <person name="Hu Y."/>
        </authorList>
    </citation>
    <scope>NUCLEOTIDE SEQUENCE</scope>
    <source>
        <strain evidence="1">HB171785</strain>
    </source>
</reference>
<sequence length="208" mass="23129">MLVSVSTRAKHSAPSQLSGFSQSDPISQCDANQLLIGIIHGQLAGQVNLPHGLGLEYAAYHGLLLELADETLLAADKHWQNMGDNHLTMRSTVLGELLAMQLAERNELVSLLLEYAAEDAQHVDSVAVMVATACLSPAHLWKSLGLTSRQQLRQLLTFFFPQLVALNQQNMRWKRFFYRCLCERSGDYVCKAPNCVDCSSYQECFTAE</sequence>
<dbReference type="GO" id="GO:0030151">
    <property type="term" value="F:molybdenum ion binding"/>
    <property type="evidence" value="ECO:0007669"/>
    <property type="project" value="InterPro"/>
</dbReference>
<dbReference type="Proteomes" id="UP000638014">
    <property type="component" value="Unassembled WGS sequence"/>
</dbReference>
<evidence type="ECO:0000313" key="2">
    <source>
        <dbReference type="Proteomes" id="UP000638014"/>
    </source>
</evidence>
<protein>
    <submittedName>
        <fullName evidence="1">Nitrogen fixation protein NifQ</fullName>
    </submittedName>
</protein>
<dbReference type="AlphaFoldDB" id="A0A8J6UI76"/>
<gene>
    <name evidence="1" type="ORF">IC617_02135</name>
</gene>
<keyword evidence="2" id="KW-1185">Reference proteome</keyword>
<dbReference type="Pfam" id="PF04891">
    <property type="entry name" value="NifQ"/>
    <property type="match status" value="1"/>
</dbReference>
<dbReference type="RefSeq" id="WP_191143345.1">
    <property type="nucleotide sequence ID" value="NZ_JACXAF010000002.1"/>
</dbReference>
<evidence type="ECO:0000313" key="1">
    <source>
        <dbReference type="EMBL" id="MBD1388218.1"/>
    </source>
</evidence>
<dbReference type="EMBL" id="JACXAF010000002">
    <property type="protein sequence ID" value="MBD1388218.1"/>
    <property type="molecule type" value="Genomic_DNA"/>
</dbReference>
<dbReference type="GO" id="GO:0009399">
    <property type="term" value="P:nitrogen fixation"/>
    <property type="evidence" value="ECO:0007669"/>
    <property type="project" value="InterPro"/>
</dbReference>